<reference evidence="3 4" key="1">
    <citation type="submission" date="2024-11" db="EMBL/GenBank/DDBJ databases">
        <authorList>
            <person name="Heng Y.C."/>
            <person name="Lim A.C.H."/>
            <person name="Lee J.K.Y."/>
            <person name="Kittelmann S."/>
        </authorList>
    </citation>
    <scope>NUCLEOTIDE SEQUENCE [LARGE SCALE GENOMIC DNA]</scope>
    <source>
        <strain evidence="3 4">WILCCON 0269</strain>
    </source>
</reference>
<dbReference type="Gene3D" id="3.40.50.1820">
    <property type="entry name" value="alpha/beta hydrolase"/>
    <property type="match status" value="1"/>
</dbReference>
<dbReference type="PANTHER" id="PTHR22946:SF12">
    <property type="entry name" value="CONIDIAL PIGMENT BIOSYNTHESIS PROTEIN AYG1 (AFU_ORTHOLOGUE AFUA_2G17550)"/>
    <property type="match status" value="1"/>
</dbReference>
<dbReference type="Pfam" id="PF12697">
    <property type="entry name" value="Abhydrolase_6"/>
    <property type="match status" value="1"/>
</dbReference>
<evidence type="ECO:0000313" key="3">
    <source>
        <dbReference type="EMBL" id="MFL0198158.1"/>
    </source>
</evidence>
<name>A0ABW8SSJ5_9CLOT</name>
<comment type="similarity">
    <text evidence="1">Belongs to the AB hydrolase superfamily. FUS2 hydrolase family.</text>
</comment>
<dbReference type="InterPro" id="IPR000073">
    <property type="entry name" value="AB_hydrolase_1"/>
</dbReference>
<dbReference type="Proteomes" id="UP001623660">
    <property type="component" value="Unassembled WGS sequence"/>
</dbReference>
<protein>
    <submittedName>
        <fullName evidence="3">Alpha/beta hydrolase family protein</fullName>
        <ecNumber evidence="3">3.4.-.-</ecNumber>
    </submittedName>
</protein>
<keyword evidence="3" id="KW-0378">Hydrolase</keyword>
<keyword evidence="4" id="KW-1185">Reference proteome</keyword>
<dbReference type="GO" id="GO:0016787">
    <property type="term" value="F:hydrolase activity"/>
    <property type="evidence" value="ECO:0007669"/>
    <property type="project" value="UniProtKB-KW"/>
</dbReference>
<dbReference type="EMBL" id="JBJHZX010000049">
    <property type="protein sequence ID" value="MFL0198158.1"/>
    <property type="molecule type" value="Genomic_DNA"/>
</dbReference>
<gene>
    <name evidence="3" type="ORF">ACJDU8_21705</name>
</gene>
<proteinExistence type="inferred from homology"/>
<comment type="caution">
    <text evidence="3">The sequence shown here is derived from an EMBL/GenBank/DDBJ whole genome shotgun (WGS) entry which is preliminary data.</text>
</comment>
<organism evidence="3 4">
    <name type="scientific">Candidatus Clostridium eludens</name>
    <dbReference type="NCBI Taxonomy" id="3381663"/>
    <lineage>
        <taxon>Bacteria</taxon>
        <taxon>Bacillati</taxon>
        <taxon>Bacillota</taxon>
        <taxon>Clostridia</taxon>
        <taxon>Eubacteriales</taxon>
        <taxon>Clostridiaceae</taxon>
        <taxon>Clostridium</taxon>
    </lineage>
</organism>
<dbReference type="RefSeq" id="WP_406794267.1">
    <property type="nucleotide sequence ID" value="NZ_JBJHZX010000049.1"/>
</dbReference>
<sequence>MNAPVIESVKIPYEGTTLPGHYYKCQKTLKPNPVLSLMTGFDGTKEELYGTAMAALEHGMNCLVFDGPGQGEALHRQHLYFRYDYEAVVTPIVNFVLSLDSVDPDKIVLMGVSLGGYLAPRAAAYEHRLARLRRKRRRIQHGTRL</sequence>
<accession>A0ABW8SSJ5</accession>
<dbReference type="SUPFAM" id="SSF53474">
    <property type="entry name" value="alpha/beta-Hydrolases"/>
    <property type="match status" value="1"/>
</dbReference>
<dbReference type="EC" id="3.4.-.-" evidence="3"/>
<feature type="domain" description="AB hydrolase-1" evidence="2">
    <location>
        <begin position="54"/>
        <end position="128"/>
    </location>
</feature>
<evidence type="ECO:0000256" key="1">
    <source>
        <dbReference type="ARBA" id="ARBA00038115"/>
    </source>
</evidence>
<dbReference type="InterPro" id="IPR029058">
    <property type="entry name" value="AB_hydrolase_fold"/>
</dbReference>
<evidence type="ECO:0000313" key="4">
    <source>
        <dbReference type="Proteomes" id="UP001623660"/>
    </source>
</evidence>
<dbReference type="PANTHER" id="PTHR22946">
    <property type="entry name" value="DIENELACTONE HYDROLASE DOMAIN-CONTAINING PROTEIN-RELATED"/>
    <property type="match status" value="1"/>
</dbReference>
<evidence type="ECO:0000259" key="2">
    <source>
        <dbReference type="Pfam" id="PF12697"/>
    </source>
</evidence>
<dbReference type="InterPro" id="IPR050261">
    <property type="entry name" value="FrsA_esterase"/>
</dbReference>